<dbReference type="Proteomes" id="UP000767392">
    <property type="component" value="Unassembled WGS sequence"/>
</dbReference>
<keyword evidence="8" id="KW-1185">Reference proteome</keyword>
<feature type="domain" description="Solute-binding protein family 5" evidence="6">
    <location>
        <begin position="89"/>
        <end position="468"/>
    </location>
</feature>
<name>A0ABY2YSM6_9LACO</name>
<dbReference type="InterPro" id="IPR039424">
    <property type="entry name" value="SBP_5"/>
</dbReference>
<evidence type="ECO:0000313" key="8">
    <source>
        <dbReference type="Proteomes" id="UP000767392"/>
    </source>
</evidence>
<dbReference type="Gene3D" id="3.40.190.10">
    <property type="entry name" value="Periplasmic binding protein-like II"/>
    <property type="match status" value="1"/>
</dbReference>
<comment type="subcellular location">
    <subcellularLocation>
        <location evidence="1">Cell envelope</location>
    </subcellularLocation>
</comment>
<reference evidence="7 8" key="1">
    <citation type="submission" date="2018-08" db="EMBL/GenBank/DDBJ databases">
        <title>Comparative genomics of wild bee and flower associated Lactobacillus reveals potential adaptation to the bee host.</title>
        <authorList>
            <person name="Vuong H.Q."/>
            <person name="Mcfrederick Q.S."/>
        </authorList>
    </citation>
    <scope>NUCLEOTIDE SEQUENCE [LARGE SCALE GENOMIC DNA]</scope>
    <source>
        <strain evidence="7 8">HV_04</strain>
    </source>
</reference>
<feature type="chain" id="PRO_5046799839" evidence="5">
    <location>
        <begin position="28"/>
        <end position="552"/>
    </location>
</feature>
<dbReference type="CDD" id="cd08504">
    <property type="entry name" value="PBP2_OppA"/>
    <property type="match status" value="1"/>
</dbReference>
<evidence type="ECO:0000256" key="4">
    <source>
        <dbReference type="ARBA" id="ARBA00022729"/>
    </source>
</evidence>
<organism evidence="7 8">
    <name type="scientific">Apilactobacillus timberlakei</name>
    <dbReference type="NCBI Taxonomy" id="2008380"/>
    <lineage>
        <taxon>Bacteria</taxon>
        <taxon>Bacillati</taxon>
        <taxon>Bacillota</taxon>
        <taxon>Bacilli</taxon>
        <taxon>Lactobacillales</taxon>
        <taxon>Lactobacillaceae</taxon>
        <taxon>Apilactobacillus</taxon>
    </lineage>
</organism>
<evidence type="ECO:0000256" key="5">
    <source>
        <dbReference type="SAM" id="SignalP"/>
    </source>
</evidence>
<evidence type="ECO:0000256" key="3">
    <source>
        <dbReference type="ARBA" id="ARBA00022448"/>
    </source>
</evidence>
<dbReference type="InterPro" id="IPR000914">
    <property type="entry name" value="SBP_5_dom"/>
</dbReference>
<dbReference type="Pfam" id="PF00496">
    <property type="entry name" value="SBP_bac_5"/>
    <property type="match status" value="1"/>
</dbReference>
<dbReference type="InterPro" id="IPR030678">
    <property type="entry name" value="Peptide/Ni-bd"/>
</dbReference>
<evidence type="ECO:0000313" key="7">
    <source>
        <dbReference type="EMBL" id="TPR14303.1"/>
    </source>
</evidence>
<comment type="similarity">
    <text evidence="2">Belongs to the bacterial solute-binding protein 5 family.</text>
</comment>
<proteinExistence type="inferred from homology"/>
<keyword evidence="4 5" id="KW-0732">Signal</keyword>
<protein>
    <submittedName>
        <fullName evidence="7">Peptide ABC transporter substrate-binding protein</fullName>
    </submittedName>
</protein>
<accession>A0ABY2YSM6</accession>
<dbReference type="Gene3D" id="3.10.105.10">
    <property type="entry name" value="Dipeptide-binding Protein, Domain 3"/>
    <property type="match status" value="1"/>
</dbReference>
<dbReference type="EMBL" id="QUAM01000003">
    <property type="protein sequence ID" value="TPR14303.1"/>
    <property type="molecule type" value="Genomic_DNA"/>
</dbReference>
<feature type="signal peptide" evidence="5">
    <location>
        <begin position="1"/>
        <end position="27"/>
    </location>
</feature>
<dbReference type="PANTHER" id="PTHR30290:SF10">
    <property type="entry name" value="PERIPLASMIC OLIGOPEPTIDE-BINDING PROTEIN-RELATED"/>
    <property type="match status" value="1"/>
</dbReference>
<dbReference type="PANTHER" id="PTHR30290">
    <property type="entry name" value="PERIPLASMIC BINDING COMPONENT OF ABC TRANSPORTER"/>
    <property type="match status" value="1"/>
</dbReference>
<sequence>MLGDYIMKKTFLSVMALTALSSLGLVACGNQANGSNLSNGAKSKTLNWMEKGNLRTLDPSTIVESTSAETLANADQGLLANPKSNELDSGVAKSYKVSKDGKTYTFNLRHEKWSNGDPVTAKDFVYGFQRSVNPKTASQDSYILDHVANYSNVSKGKAPVSTLGVSAPNDYTFVVHLSKPQTYFKYLTAGSVMYPQNEKVVTKLGKSYGTTSQNQVYNGPYTIQGWNGTNDSWSLKKNPNYWNAKNVNLNQVKFHVVKDGQTGMNEYQTGMLDQLSLNSKQQVENYNHSSELHKFNTANSDYVELNQQKVSAFKNVKLRQALSYAIDRNQLVNNVLGDGSKPLNSFVANNLAKYKGKDFANEAKVNSSSQYDMNKAKELWKQGLKEVGKNGLDLKLTSDDSDTAKSVSEYMQSQWTKLPGLKVTNVSLPSQQRVSRLLSQNFDMCLTGWNPGIPDPSATLDTRESTNSMNFSKWKNTKFDALMNDAENTHSNDENKRWDDMVKAGKLADKDVSAVNLYQNARPTLLKTNVHGLRYNSTGDSWDFAKAYVSDK</sequence>
<evidence type="ECO:0000256" key="1">
    <source>
        <dbReference type="ARBA" id="ARBA00004196"/>
    </source>
</evidence>
<dbReference type="PIRSF" id="PIRSF002741">
    <property type="entry name" value="MppA"/>
    <property type="match status" value="1"/>
</dbReference>
<dbReference type="Gene3D" id="3.90.76.10">
    <property type="entry name" value="Dipeptide-binding Protein, Domain 1"/>
    <property type="match status" value="1"/>
</dbReference>
<evidence type="ECO:0000259" key="6">
    <source>
        <dbReference type="Pfam" id="PF00496"/>
    </source>
</evidence>
<keyword evidence="3" id="KW-0813">Transport</keyword>
<evidence type="ECO:0000256" key="2">
    <source>
        <dbReference type="ARBA" id="ARBA00005695"/>
    </source>
</evidence>
<comment type="caution">
    <text evidence="7">The sequence shown here is derived from an EMBL/GenBank/DDBJ whole genome shotgun (WGS) entry which is preliminary data.</text>
</comment>
<gene>
    <name evidence="7" type="ORF">DY048_04985</name>
</gene>
<dbReference type="SUPFAM" id="SSF53850">
    <property type="entry name" value="Periplasmic binding protein-like II"/>
    <property type="match status" value="1"/>
</dbReference>